<dbReference type="Gene3D" id="2.130.10.10">
    <property type="entry name" value="YVTN repeat-like/Quinoprotein amine dehydrogenase"/>
    <property type="match status" value="2"/>
</dbReference>
<feature type="region of interest" description="Disordered" evidence="6">
    <location>
        <begin position="1"/>
        <end position="71"/>
    </location>
</feature>
<dbReference type="Proteomes" id="UP000078348">
    <property type="component" value="Unassembled WGS sequence"/>
</dbReference>
<reference evidence="7 8" key="1">
    <citation type="submission" date="2016-05" db="EMBL/GenBank/DDBJ databases">
        <title>Nuclear genome of Blastocystis sp. subtype 1 NandII.</title>
        <authorList>
            <person name="Gentekaki E."/>
            <person name="Curtis B."/>
            <person name="Stairs C."/>
            <person name="Eme L."/>
            <person name="Herman E."/>
            <person name="Klimes V."/>
            <person name="Arias M.C."/>
            <person name="Elias M."/>
            <person name="Hilliou F."/>
            <person name="Klute M."/>
            <person name="Malik S.-B."/>
            <person name="Pightling A."/>
            <person name="Rachubinski R."/>
            <person name="Salas D."/>
            <person name="Schlacht A."/>
            <person name="Suga H."/>
            <person name="Archibald J."/>
            <person name="Ball S.G."/>
            <person name="Clark G."/>
            <person name="Dacks J."/>
            <person name="Van Der Giezen M."/>
            <person name="Tsaousis A."/>
            <person name="Roger A."/>
        </authorList>
    </citation>
    <scope>NUCLEOTIDE SEQUENCE [LARGE SCALE GENOMIC DNA]</scope>
    <source>
        <strain evidence="8">ATCC 50177 / NandII</strain>
    </source>
</reference>
<dbReference type="SUPFAM" id="SSF50978">
    <property type="entry name" value="WD40 repeat-like"/>
    <property type="match status" value="1"/>
</dbReference>
<dbReference type="GO" id="GO:0034511">
    <property type="term" value="F:U3 snoRNA binding"/>
    <property type="evidence" value="ECO:0007669"/>
    <property type="project" value="InterPro"/>
</dbReference>
<feature type="repeat" description="WD" evidence="5">
    <location>
        <begin position="267"/>
        <end position="307"/>
    </location>
</feature>
<dbReference type="PANTHER" id="PTHR19865">
    <property type="entry name" value="U3 SMALL NUCLEOLAR RNA INTERACTING PROTEIN 2"/>
    <property type="match status" value="1"/>
</dbReference>
<dbReference type="PRINTS" id="PR00320">
    <property type="entry name" value="GPROTEINBRPT"/>
</dbReference>
<dbReference type="EMBL" id="LXWW01000289">
    <property type="protein sequence ID" value="OAO14052.1"/>
    <property type="molecule type" value="Genomic_DNA"/>
</dbReference>
<feature type="compositionally biased region" description="Polar residues" evidence="6">
    <location>
        <begin position="21"/>
        <end position="38"/>
    </location>
</feature>
<evidence type="ECO:0000256" key="4">
    <source>
        <dbReference type="ARBA" id="ARBA00023242"/>
    </source>
</evidence>
<dbReference type="InterPro" id="IPR019775">
    <property type="entry name" value="WD40_repeat_CS"/>
</dbReference>
<keyword evidence="4" id="KW-0539">Nucleus</keyword>
<dbReference type="PROSITE" id="PS50294">
    <property type="entry name" value="WD_REPEATS_REGION"/>
    <property type="match status" value="3"/>
</dbReference>
<protein>
    <submittedName>
        <fullName evidence="7">U3 small nucleolar RNA-interacting protein</fullName>
    </submittedName>
</protein>
<proteinExistence type="predicted"/>
<comment type="subcellular location">
    <subcellularLocation>
        <location evidence="1">Nucleus</location>
    </subcellularLocation>
</comment>
<feature type="repeat" description="WD" evidence="5">
    <location>
        <begin position="308"/>
        <end position="355"/>
    </location>
</feature>
<evidence type="ECO:0000256" key="5">
    <source>
        <dbReference type="PROSITE-ProRule" id="PRU00221"/>
    </source>
</evidence>
<dbReference type="AlphaFoldDB" id="A0A196SD47"/>
<keyword evidence="8" id="KW-1185">Reference proteome</keyword>
<dbReference type="PANTHER" id="PTHR19865:SF0">
    <property type="entry name" value="U3 SMALL NUCLEOLAR RNA-INTERACTING PROTEIN 2"/>
    <property type="match status" value="1"/>
</dbReference>
<evidence type="ECO:0000256" key="1">
    <source>
        <dbReference type="ARBA" id="ARBA00004123"/>
    </source>
</evidence>
<keyword evidence="3" id="KW-0677">Repeat</keyword>
<evidence type="ECO:0000313" key="8">
    <source>
        <dbReference type="Proteomes" id="UP000078348"/>
    </source>
</evidence>
<dbReference type="Pfam" id="PF00400">
    <property type="entry name" value="WD40"/>
    <property type="match status" value="5"/>
</dbReference>
<feature type="repeat" description="WD" evidence="5">
    <location>
        <begin position="142"/>
        <end position="183"/>
    </location>
</feature>
<dbReference type="CDD" id="cd00200">
    <property type="entry name" value="WD40"/>
    <property type="match status" value="1"/>
</dbReference>
<name>A0A196SD47_BLAHN</name>
<evidence type="ECO:0000256" key="6">
    <source>
        <dbReference type="SAM" id="MobiDB-lite"/>
    </source>
</evidence>
<evidence type="ECO:0000313" key="7">
    <source>
        <dbReference type="EMBL" id="OAO14052.1"/>
    </source>
</evidence>
<dbReference type="InterPro" id="IPR015943">
    <property type="entry name" value="WD40/YVTN_repeat-like_dom_sf"/>
</dbReference>
<dbReference type="InterPro" id="IPR036322">
    <property type="entry name" value="WD40_repeat_dom_sf"/>
</dbReference>
<evidence type="ECO:0000256" key="3">
    <source>
        <dbReference type="ARBA" id="ARBA00022737"/>
    </source>
</evidence>
<dbReference type="InterPro" id="IPR039241">
    <property type="entry name" value="Rrp9-like"/>
</dbReference>
<feature type="compositionally biased region" description="Acidic residues" evidence="6">
    <location>
        <begin position="90"/>
        <end position="103"/>
    </location>
</feature>
<dbReference type="InterPro" id="IPR001680">
    <property type="entry name" value="WD40_rpt"/>
</dbReference>
<feature type="repeat" description="WD" evidence="5">
    <location>
        <begin position="199"/>
        <end position="240"/>
    </location>
</feature>
<dbReference type="GO" id="GO:0032040">
    <property type="term" value="C:small-subunit processome"/>
    <property type="evidence" value="ECO:0007669"/>
    <property type="project" value="TreeGrafter"/>
</dbReference>
<gene>
    <name evidence="7" type="ORF">AV274_4230</name>
</gene>
<dbReference type="SMART" id="SM00320">
    <property type="entry name" value="WD40"/>
    <property type="match status" value="5"/>
</dbReference>
<feature type="repeat" description="WD" evidence="5">
    <location>
        <begin position="406"/>
        <end position="447"/>
    </location>
</feature>
<dbReference type="InterPro" id="IPR020472">
    <property type="entry name" value="WD40_PAC1"/>
</dbReference>
<dbReference type="STRING" id="478820.A0A196SD47"/>
<dbReference type="PROSITE" id="PS00678">
    <property type="entry name" value="WD_REPEATS_1"/>
    <property type="match status" value="3"/>
</dbReference>
<organism evidence="7 8">
    <name type="scientific">Blastocystis sp. subtype 1 (strain ATCC 50177 / NandII)</name>
    <dbReference type="NCBI Taxonomy" id="478820"/>
    <lineage>
        <taxon>Eukaryota</taxon>
        <taxon>Sar</taxon>
        <taxon>Stramenopiles</taxon>
        <taxon>Bigyra</taxon>
        <taxon>Opalozoa</taxon>
        <taxon>Opalinata</taxon>
        <taxon>Blastocystidae</taxon>
        <taxon>Blastocystis</taxon>
    </lineage>
</organism>
<accession>A0A196SD47</accession>
<feature type="region of interest" description="Disordered" evidence="6">
    <location>
        <begin position="83"/>
        <end position="113"/>
    </location>
</feature>
<dbReference type="OrthoDB" id="189968at2759"/>
<keyword evidence="2 5" id="KW-0853">WD repeat</keyword>
<evidence type="ECO:0000256" key="2">
    <source>
        <dbReference type="ARBA" id="ARBA00022574"/>
    </source>
</evidence>
<sequence length="512" mass="56835">MPKRSPRGRQGLRSSKGARTRGTSNANEAIDWNISSDEASNDDEIVMNTPSEQSEEEAAPENTETAEERKLRLAKEYLERIRLEEKEKEEGEESEEGETDDEGVEQRVEQRLQREAEEARGRVFKEVASQLKDKTLPESRFCKGHLMPVTCTDISGDEHYIVSGGKDCKACLWDVETGKVIRIFEGKRERLDSPKRKDLNCHRGEVLAVQMSYDGQYVVTAGREGLIRIWDSRCGKNVGEETVESVSGQETVVKSGIDHVTDCKDILRGHRGLITSLLLQRDNILYSGGVDNTLKLWNIVDTTYIDTLYGHESLITCLSGQRHTVASNNNTRILSCSTDKSLRLWKIEANTQMVYRGKKASLSMECCSMVSLQNFVVGDAVGSLSLFAAAKKKPVFAVPNAHGVVENGEGKWVVSCAALPFTNVLASGSYDDCIRLWDVNPSNREKDGELLKSVNAIPVVGGKGFVNSISFAPSGRFMVAGIGQEHRMGRWWRSKGVKNGILVQKLDLDLSV</sequence>
<comment type="caution">
    <text evidence="7">The sequence shown here is derived from an EMBL/GenBank/DDBJ whole genome shotgun (WGS) entry which is preliminary data.</text>
</comment>
<feature type="compositionally biased region" description="Basic and acidic residues" evidence="6">
    <location>
        <begin position="104"/>
        <end position="113"/>
    </location>
</feature>
<dbReference type="PROSITE" id="PS50082">
    <property type="entry name" value="WD_REPEATS_2"/>
    <property type="match status" value="5"/>
</dbReference>